<name>D3PYS9_STANL</name>
<keyword evidence="4" id="KW-1185">Reference proteome</keyword>
<organism evidence="3 4">
    <name type="scientific">Stackebrandtia nassauensis (strain DSM 44728 / CIP 108903 / NRRL B-16338 / NBRC 102104 / LLR-40K-21)</name>
    <dbReference type="NCBI Taxonomy" id="446470"/>
    <lineage>
        <taxon>Bacteria</taxon>
        <taxon>Bacillati</taxon>
        <taxon>Actinomycetota</taxon>
        <taxon>Actinomycetes</taxon>
        <taxon>Glycomycetales</taxon>
        <taxon>Glycomycetaceae</taxon>
        <taxon>Stackebrandtia</taxon>
    </lineage>
</organism>
<evidence type="ECO:0000313" key="4">
    <source>
        <dbReference type="Proteomes" id="UP000000844"/>
    </source>
</evidence>
<sequence>MTEQIKAMLDEAARFDEPPSGINGDDVVVKGRKRNRTKRLGLAGGATLSVAAVTALALVLAPTAGGTEKGDNAAADAIEQPEFELPDLDAKPGDKFEWMPKEDGKAGPTDETREFDAAFWEYLEDNFDQVDVAPDMKKVKFEPLTDTNRTEMTREHMWVNYVDGEQVPVPVYHDEIPWYRLQANLSLDREGVADFIDVTVHPKGSFEPGPGEDYGYRNLYTCDRREAGPGGHQPAEADRDCSEKTGPDGEKIARITTEYKSGDVLGEERRVIVYRADGTAISVKDWGATRYEDGEMTGSEEPALDFEQLTELALALPDDVLVK</sequence>
<gene>
    <name evidence="3" type="ordered locus">Snas_3856</name>
</gene>
<keyword evidence="2" id="KW-1133">Transmembrane helix</keyword>
<proteinExistence type="predicted"/>
<evidence type="ECO:0000313" key="3">
    <source>
        <dbReference type="EMBL" id="ADD43512.1"/>
    </source>
</evidence>
<feature type="compositionally biased region" description="Basic and acidic residues" evidence="1">
    <location>
        <begin position="235"/>
        <end position="248"/>
    </location>
</feature>
<keyword evidence="2" id="KW-0472">Membrane</keyword>
<dbReference type="STRING" id="446470.Snas_3856"/>
<dbReference type="HOGENOM" id="CLU_758429_0_0_11"/>
<feature type="region of interest" description="Disordered" evidence="1">
    <location>
        <begin position="225"/>
        <end position="248"/>
    </location>
</feature>
<keyword evidence="2" id="KW-0812">Transmembrane</keyword>
<dbReference type="Proteomes" id="UP000000844">
    <property type="component" value="Chromosome"/>
</dbReference>
<dbReference type="OrthoDB" id="5237276at2"/>
<dbReference type="AlphaFoldDB" id="D3PYS9"/>
<accession>D3PYS9</accession>
<reference evidence="3 4" key="1">
    <citation type="journal article" date="2009" name="Stand. Genomic Sci.">
        <title>Complete genome sequence of Stackebrandtia nassauensis type strain (LLR-40K-21).</title>
        <authorList>
            <person name="Munk C."/>
            <person name="Lapidus A."/>
            <person name="Copeland A."/>
            <person name="Jando M."/>
            <person name="Mayilraj S."/>
            <person name="Glavina Del Rio T."/>
            <person name="Nolan M."/>
            <person name="Chen F."/>
            <person name="Lucas S."/>
            <person name="Tice H."/>
            <person name="Cheng J.F."/>
            <person name="Han C."/>
            <person name="Detter J.C."/>
            <person name="Bruce D."/>
            <person name="Goodwin L."/>
            <person name="Chain P."/>
            <person name="Pitluck S."/>
            <person name="Goker M."/>
            <person name="Ovchinikova G."/>
            <person name="Pati A."/>
            <person name="Ivanova N."/>
            <person name="Mavromatis K."/>
            <person name="Chen A."/>
            <person name="Palaniappan K."/>
            <person name="Land M."/>
            <person name="Hauser L."/>
            <person name="Chang Y.J."/>
            <person name="Jeffries C.D."/>
            <person name="Bristow J."/>
            <person name="Eisen J.A."/>
            <person name="Markowitz V."/>
            <person name="Hugenholtz P."/>
            <person name="Kyrpides N.C."/>
            <person name="Klenk H.P."/>
        </authorList>
    </citation>
    <scope>NUCLEOTIDE SEQUENCE [LARGE SCALE GENOMIC DNA]</scope>
    <source>
        <strain evidence="4">DSM 44728 / CIP 108903 / NRRL B-16338 / NBRC 102104 / LLR-40K-21</strain>
    </source>
</reference>
<dbReference type="RefSeq" id="WP_013019083.1">
    <property type="nucleotide sequence ID" value="NC_013947.1"/>
</dbReference>
<evidence type="ECO:0000256" key="1">
    <source>
        <dbReference type="SAM" id="MobiDB-lite"/>
    </source>
</evidence>
<evidence type="ECO:0000256" key="2">
    <source>
        <dbReference type="SAM" id="Phobius"/>
    </source>
</evidence>
<dbReference type="EMBL" id="CP001778">
    <property type="protein sequence ID" value="ADD43512.1"/>
    <property type="molecule type" value="Genomic_DNA"/>
</dbReference>
<protein>
    <submittedName>
        <fullName evidence="3">Uncharacterized protein</fullName>
    </submittedName>
</protein>
<dbReference type="KEGG" id="sna:Snas_3856"/>
<feature type="transmembrane region" description="Helical" evidence="2">
    <location>
        <begin position="40"/>
        <end position="61"/>
    </location>
</feature>